<dbReference type="AlphaFoldDB" id="A0A2J0KUY9"/>
<comment type="caution">
    <text evidence="2">The sequence shown here is derived from an EMBL/GenBank/DDBJ whole genome shotgun (WGS) entry which is preliminary data.</text>
</comment>
<dbReference type="SUPFAM" id="SSF55469">
    <property type="entry name" value="FMN-dependent nitroreductase-like"/>
    <property type="match status" value="1"/>
</dbReference>
<dbReference type="EMBL" id="PEWV01000071">
    <property type="protein sequence ID" value="PIU41154.1"/>
    <property type="molecule type" value="Genomic_DNA"/>
</dbReference>
<sequence>MKRKPISIICLILSTLFIYPALTHAQEMKPIKLLPPQLAGSKPLMEVLQERKSEREFSSKELPLQILSDLLWAADGINRPGSGKRTAPTAMNLQEIDIYVAKTDGLYLYDAKDNALAPVLTEDVRAQTGSQIFVKNAPINLIFVADFAKMGNVSADDANFYSATDTGYISQNVYLYCASAGLVTVVRGWVDRPALVKVMKLRPDQKIILAQTVGYPKE</sequence>
<dbReference type="InterPro" id="IPR000415">
    <property type="entry name" value="Nitroreductase-like"/>
</dbReference>
<name>A0A2J0KUY9_9BACT</name>
<dbReference type="Gene3D" id="3.40.109.10">
    <property type="entry name" value="NADH Oxidase"/>
    <property type="match status" value="1"/>
</dbReference>
<evidence type="ECO:0000313" key="2">
    <source>
        <dbReference type="EMBL" id="PIU41154.1"/>
    </source>
</evidence>
<gene>
    <name evidence="2" type="ORF">COS99_07390</name>
</gene>
<dbReference type="PANTHER" id="PTHR43745">
    <property type="entry name" value="NITROREDUCTASE MJ1384-RELATED"/>
    <property type="match status" value="1"/>
</dbReference>
<evidence type="ECO:0000313" key="3">
    <source>
        <dbReference type="Proteomes" id="UP000230052"/>
    </source>
</evidence>
<dbReference type="InterPro" id="IPR052544">
    <property type="entry name" value="Bacteriocin_Proc_Enz"/>
</dbReference>
<dbReference type="Pfam" id="PF00881">
    <property type="entry name" value="Nitroreductase"/>
    <property type="match status" value="1"/>
</dbReference>
<dbReference type="Proteomes" id="UP000230052">
    <property type="component" value="Unassembled WGS sequence"/>
</dbReference>
<evidence type="ECO:0000259" key="1">
    <source>
        <dbReference type="Pfam" id="PF00881"/>
    </source>
</evidence>
<dbReference type="CDD" id="cd02142">
    <property type="entry name" value="McbC_SagB-like_oxidoreductase"/>
    <property type="match status" value="1"/>
</dbReference>
<protein>
    <submittedName>
        <fullName evidence="2">Nitroreductase</fullName>
    </submittedName>
</protein>
<proteinExistence type="predicted"/>
<accession>A0A2J0KUY9</accession>
<reference evidence="2 3" key="1">
    <citation type="submission" date="2017-09" db="EMBL/GenBank/DDBJ databases">
        <title>Depth-based differentiation of microbial function through sediment-hosted aquifers and enrichment of novel symbionts in the deep terrestrial subsurface.</title>
        <authorList>
            <person name="Probst A.J."/>
            <person name="Ladd B."/>
            <person name="Jarett J.K."/>
            <person name="Geller-Mcgrath D.E."/>
            <person name="Sieber C.M."/>
            <person name="Emerson J.B."/>
            <person name="Anantharaman K."/>
            <person name="Thomas B.C."/>
            <person name="Malmstrom R."/>
            <person name="Stieglmeier M."/>
            <person name="Klingl A."/>
            <person name="Woyke T."/>
            <person name="Ryan C.M."/>
            <person name="Banfield J.F."/>
        </authorList>
    </citation>
    <scope>NUCLEOTIDE SEQUENCE [LARGE SCALE GENOMIC DNA]</scope>
    <source>
        <strain evidence="2">CG07_land_8_20_14_0_80_42_15</strain>
    </source>
</reference>
<dbReference type="InterPro" id="IPR029479">
    <property type="entry name" value="Nitroreductase"/>
</dbReference>
<dbReference type="PANTHER" id="PTHR43745:SF2">
    <property type="entry name" value="NITROREDUCTASE MJ1384-RELATED"/>
    <property type="match status" value="1"/>
</dbReference>
<dbReference type="GO" id="GO:0016491">
    <property type="term" value="F:oxidoreductase activity"/>
    <property type="evidence" value="ECO:0007669"/>
    <property type="project" value="InterPro"/>
</dbReference>
<feature type="domain" description="Nitroreductase" evidence="1">
    <location>
        <begin position="49"/>
        <end position="215"/>
    </location>
</feature>
<organism evidence="2 3">
    <name type="scientific">Candidatus Aquitaenariimonas noxiae</name>
    <dbReference type="NCBI Taxonomy" id="1974741"/>
    <lineage>
        <taxon>Bacteria</taxon>
        <taxon>Pseudomonadati</taxon>
        <taxon>Candidatus Omnitrophota</taxon>
        <taxon>Candidatus Aquitaenariimonas</taxon>
    </lineage>
</organism>